<dbReference type="RefSeq" id="WP_048499839.1">
    <property type="nucleotide sequence ID" value="NZ_LFNG01000012.1"/>
</dbReference>
<comment type="similarity">
    <text evidence="1">Belongs to the 'GDSL' lipolytic enzyme family.</text>
</comment>
<proteinExistence type="inferred from homology"/>
<keyword evidence="2" id="KW-0378">Hydrolase</keyword>
<dbReference type="PROSITE" id="PS51257">
    <property type="entry name" value="PROKAR_LIPOPROTEIN"/>
    <property type="match status" value="1"/>
</dbReference>
<dbReference type="PANTHER" id="PTHR43695:SF1">
    <property type="entry name" value="RHAMNOGALACTURONAN ACETYLESTERASE"/>
    <property type="match status" value="1"/>
</dbReference>
<dbReference type="PATRIC" id="fig|1304281.5.peg.2091"/>
<name>A0A0J7IY14_9FLAO</name>
<dbReference type="OrthoDB" id="9807041at2"/>
<evidence type="ECO:0000259" key="4">
    <source>
        <dbReference type="Pfam" id="PF13472"/>
    </source>
</evidence>
<dbReference type="PANTHER" id="PTHR43695">
    <property type="entry name" value="PUTATIVE (AFU_ORTHOLOGUE AFUA_2G17250)-RELATED"/>
    <property type="match status" value="1"/>
</dbReference>
<reference evidence="5 6" key="1">
    <citation type="journal article" date="2004" name="Int. J. Syst. Evol. Microbiol.">
        <title>Kaistella koreensis gen. nov., sp. nov., a novel member of the Chryseobacterium-Bergeyella-Riemerella branch.</title>
        <authorList>
            <person name="Kim M.K."/>
            <person name="Im W.T."/>
            <person name="Shin Y.K."/>
            <person name="Lim J.H."/>
            <person name="Kim S.H."/>
            <person name="Lee B.C."/>
            <person name="Park M.Y."/>
            <person name="Lee K.Y."/>
            <person name="Lee S.T."/>
        </authorList>
    </citation>
    <scope>NUCLEOTIDE SEQUENCE [LARGE SCALE GENOMIC DNA]</scope>
    <source>
        <strain evidence="5 6">CCUG 49689</strain>
    </source>
</reference>
<dbReference type="GO" id="GO:0016788">
    <property type="term" value="F:hydrolase activity, acting on ester bonds"/>
    <property type="evidence" value="ECO:0007669"/>
    <property type="project" value="UniProtKB-ARBA"/>
</dbReference>
<dbReference type="Pfam" id="PF13472">
    <property type="entry name" value="Lipase_GDSL_2"/>
    <property type="match status" value="1"/>
</dbReference>
<protein>
    <submittedName>
        <fullName evidence="5">Rhamnogalacturonan acetylesterase</fullName>
    </submittedName>
</protein>
<feature type="signal peptide" evidence="3">
    <location>
        <begin position="1"/>
        <end position="20"/>
    </location>
</feature>
<evidence type="ECO:0000256" key="1">
    <source>
        <dbReference type="ARBA" id="ARBA00008668"/>
    </source>
</evidence>
<keyword evidence="3" id="KW-0732">Signal</keyword>
<dbReference type="SUPFAM" id="SSF52266">
    <property type="entry name" value="SGNH hydrolase"/>
    <property type="match status" value="1"/>
</dbReference>
<dbReference type="InterPro" id="IPR013830">
    <property type="entry name" value="SGNH_hydro"/>
</dbReference>
<evidence type="ECO:0000313" key="6">
    <source>
        <dbReference type="Proteomes" id="UP000035900"/>
    </source>
</evidence>
<dbReference type="CDD" id="cd01821">
    <property type="entry name" value="Rhamnogalacturan_acetylesterase_like"/>
    <property type="match status" value="1"/>
</dbReference>
<dbReference type="EMBL" id="LFNG01000012">
    <property type="protein sequence ID" value="KMQ70892.1"/>
    <property type="molecule type" value="Genomic_DNA"/>
</dbReference>
<evidence type="ECO:0000256" key="2">
    <source>
        <dbReference type="ARBA" id="ARBA00022801"/>
    </source>
</evidence>
<dbReference type="Gene3D" id="3.40.50.1110">
    <property type="entry name" value="SGNH hydrolase"/>
    <property type="match status" value="1"/>
</dbReference>
<feature type="domain" description="SGNH hydrolase-type esterase" evidence="4">
    <location>
        <begin position="31"/>
        <end position="225"/>
    </location>
</feature>
<gene>
    <name evidence="5" type="ORF">ACM44_09705</name>
</gene>
<feature type="chain" id="PRO_5005289159" evidence="3">
    <location>
        <begin position="21"/>
        <end position="250"/>
    </location>
</feature>
<evidence type="ECO:0000256" key="3">
    <source>
        <dbReference type="SAM" id="SignalP"/>
    </source>
</evidence>
<dbReference type="STRING" id="1304281.ACM44_09705"/>
<accession>A0A0J7IY14</accession>
<dbReference type="Proteomes" id="UP000035900">
    <property type="component" value="Unassembled WGS sequence"/>
</dbReference>
<sequence length="250" mass="28869">MKVYKLIFIFSLLMASCAATNPSKKITIHTIGDSTMAIKPDTDKNPERGWVQVLPQFFTDHVQIFNHAVNGRSTKSFRELGHWKPVLESLKKGDYLFIQFGHNDAKETDPTRYTNPQTSYRHNLIRYIEEARSKGAIPILFSSIARRKFNKEGVLLDSHGNYTLIARLVAQEMKVPFFDMQYLTENLEMQYGVEGSRKLHLHFAPNEIPYYPEGKTDDTHLSVLGATEISKLFVEELKRQHHPLAKYLRN</sequence>
<evidence type="ECO:0000313" key="5">
    <source>
        <dbReference type="EMBL" id="KMQ70892.1"/>
    </source>
</evidence>
<dbReference type="AlphaFoldDB" id="A0A0J7IY14"/>
<organism evidence="5 6">
    <name type="scientific">Chryseobacterium koreense CCUG 49689</name>
    <dbReference type="NCBI Taxonomy" id="1304281"/>
    <lineage>
        <taxon>Bacteria</taxon>
        <taxon>Pseudomonadati</taxon>
        <taxon>Bacteroidota</taxon>
        <taxon>Flavobacteriia</taxon>
        <taxon>Flavobacteriales</taxon>
        <taxon>Weeksellaceae</taxon>
        <taxon>Chryseobacterium group</taxon>
        <taxon>Chryseobacterium</taxon>
    </lineage>
</organism>
<dbReference type="InterPro" id="IPR037459">
    <property type="entry name" value="RhgT-like"/>
</dbReference>
<comment type="caution">
    <text evidence="5">The sequence shown here is derived from an EMBL/GenBank/DDBJ whole genome shotgun (WGS) entry which is preliminary data.</text>
</comment>
<dbReference type="InterPro" id="IPR036514">
    <property type="entry name" value="SGNH_hydro_sf"/>
</dbReference>
<keyword evidence="6" id="KW-1185">Reference proteome</keyword>